<evidence type="ECO:0000313" key="2">
    <source>
        <dbReference type="EMBL" id="OGM34546.1"/>
    </source>
</evidence>
<sequence length="341" mass="37951">MDQEHPIPQQISAYQFRLVGDMTLKQFFQVAAGVLISLVIYSSGLTPYIKWPLIILSFLAGIAFAFFPLEDRPLSKWLFLFVKAIYSPTIYTWKKKVVEPQFFQPEPISQPTSMPQTPAIEDLATKQAPVPSLEPSPKEFQKFEQREKEFMSKVSEQFESAKKVELGGKAPRQVPLDNDKVKVPQVPALTVEKTEKKPVVPIPELSVSDVGSEITASVGQRMNEVKLAEFSPEAAPPTPPTKSNIVVGQVIDSKGMIIENAILEIKDPEGRSVRALKSNKLGHFMIVTPLANGKYEIITEKEGFTFEPISFEARGDIIPPVFVKANQIEANLATNQPTMVN</sequence>
<gene>
    <name evidence="2" type="ORF">A3D01_03325</name>
</gene>
<protein>
    <submittedName>
        <fullName evidence="2">Uncharacterized protein</fullName>
    </submittedName>
</protein>
<dbReference type="SUPFAM" id="SSF49464">
    <property type="entry name" value="Carboxypeptidase regulatory domain-like"/>
    <property type="match status" value="1"/>
</dbReference>
<comment type="caution">
    <text evidence="2">The sequence shown here is derived from an EMBL/GenBank/DDBJ whole genome shotgun (WGS) entry which is preliminary data.</text>
</comment>
<evidence type="ECO:0000313" key="3">
    <source>
        <dbReference type="Proteomes" id="UP000177169"/>
    </source>
</evidence>
<feature type="transmembrane region" description="Helical" evidence="1">
    <location>
        <begin position="51"/>
        <end position="69"/>
    </location>
</feature>
<dbReference type="Proteomes" id="UP000177169">
    <property type="component" value="Unassembled WGS sequence"/>
</dbReference>
<keyword evidence="1" id="KW-0472">Membrane</keyword>
<dbReference type="AlphaFoldDB" id="A0A1F7Z4H4"/>
<organism evidence="2 3">
    <name type="scientific">Candidatus Woesebacteria bacterium RIFCSPHIGHO2_02_FULL_39_13</name>
    <dbReference type="NCBI Taxonomy" id="1802505"/>
    <lineage>
        <taxon>Bacteria</taxon>
        <taxon>Candidatus Woeseibacteriota</taxon>
    </lineage>
</organism>
<dbReference type="Gene3D" id="2.60.40.1120">
    <property type="entry name" value="Carboxypeptidase-like, regulatory domain"/>
    <property type="match status" value="1"/>
</dbReference>
<name>A0A1F7Z4H4_9BACT</name>
<evidence type="ECO:0000256" key="1">
    <source>
        <dbReference type="SAM" id="Phobius"/>
    </source>
</evidence>
<dbReference type="STRING" id="1802505.A3D01_03325"/>
<reference evidence="2 3" key="1">
    <citation type="journal article" date="2016" name="Nat. Commun.">
        <title>Thousands of microbial genomes shed light on interconnected biogeochemical processes in an aquifer system.</title>
        <authorList>
            <person name="Anantharaman K."/>
            <person name="Brown C.T."/>
            <person name="Hug L.A."/>
            <person name="Sharon I."/>
            <person name="Castelle C.J."/>
            <person name="Probst A.J."/>
            <person name="Thomas B.C."/>
            <person name="Singh A."/>
            <person name="Wilkins M.J."/>
            <person name="Karaoz U."/>
            <person name="Brodie E.L."/>
            <person name="Williams K.H."/>
            <person name="Hubbard S.S."/>
            <person name="Banfield J.F."/>
        </authorList>
    </citation>
    <scope>NUCLEOTIDE SEQUENCE [LARGE SCALE GENOMIC DNA]</scope>
</reference>
<keyword evidence="1" id="KW-0812">Transmembrane</keyword>
<dbReference type="EMBL" id="MGGR01000005">
    <property type="protein sequence ID" value="OGM34546.1"/>
    <property type="molecule type" value="Genomic_DNA"/>
</dbReference>
<accession>A0A1F7Z4H4</accession>
<keyword evidence="1" id="KW-1133">Transmembrane helix</keyword>
<feature type="transmembrane region" description="Helical" evidence="1">
    <location>
        <begin position="27"/>
        <end position="45"/>
    </location>
</feature>
<dbReference type="InterPro" id="IPR008969">
    <property type="entry name" value="CarboxyPept-like_regulatory"/>
</dbReference>
<proteinExistence type="predicted"/>